<keyword evidence="2" id="KW-1185">Reference proteome</keyword>
<evidence type="ECO:0000313" key="2">
    <source>
        <dbReference type="Proteomes" id="UP000747542"/>
    </source>
</evidence>
<comment type="caution">
    <text evidence="1">The sequence shown here is derived from an EMBL/GenBank/DDBJ whole genome shotgun (WGS) entry which is preliminary data.</text>
</comment>
<evidence type="ECO:0000313" key="1">
    <source>
        <dbReference type="EMBL" id="KAG7162427.1"/>
    </source>
</evidence>
<dbReference type="Proteomes" id="UP000747542">
    <property type="component" value="Unassembled WGS sequence"/>
</dbReference>
<organism evidence="1 2">
    <name type="scientific">Homarus americanus</name>
    <name type="common">American lobster</name>
    <dbReference type="NCBI Taxonomy" id="6706"/>
    <lineage>
        <taxon>Eukaryota</taxon>
        <taxon>Metazoa</taxon>
        <taxon>Ecdysozoa</taxon>
        <taxon>Arthropoda</taxon>
        <taxon>Crustacea</taxon>
        <taxon>Multicrustacea</taxon>
        <taxon>Malacostraca</taxon>
        <taxon>Eumalacostraca</taxon>
        <taxon>Eucarida</taxon>
        <taxon>Decapoda</taxon>
        <taxon>Pleocyemata</taxon>
        <taxon>Astacidea</taxon>
        <taxon>Nephropoidea</taxon>
        <taxon>Nephropidae</taxon>
        <taxon>Homarus</taxon>
    </lineage>
</organism>
<feature type="non-terminal residue" evidence="1">
    <location>
        <position position="143"/>
    </location>
</feature>
<gene>
    <name evidence="1" type="primary">Ir4-L13</name>
    <name evidence="1" type="ORF">Hamer_G007963</name>
</gene>
<reference evidence="1" key="1">
    <citation type="journal article" date="2021" name="Sci. Adv.">
        <title>The American lobster genome reveals insights on longevity, neural, and immune adaptations.</title>
        <authorList>
            <person name="Polinski J.M."/>
            <person name="Zimin A.V."/>
            <person name="Clark K.F."/>
            <person name="Kohn A.B."/>
            <person name="Sadowski N."/>
            <person name="Timp W."/>
            <person name="Ptitsyn A."/>
            <person name="Khanna P."/>
            <person name="Romanova D.Y."/>
            <person name="Williams P."/>
            <person name="Greenwood S.J."/>
            <person name="Moroz L.L."/>
            <person name="Walt D.R."/>
            <person name="Bodnar A.G."/>
        </authorList>
    </citation>
    <scope>NUCLEOTIDE SEQUENCE</scope>
    <source>
        <strain evidence="1">GMGI-L3</strain>
    </source>
</reference>
<accession>A0A8J5MT01</accession>
<dbReference type="EMBL" id="JAHLQT010027705">
    <property type="protein sequence ID" value="KAG7162427.1"/>
    <property type="molecule type" value="Genomic_DNA"/>
</dbReference>
<protein>
    <submittedName>
        <fullName evidence="1">Putative olfactory ionotropic receptor IR4-like 13</fullName>
    </submittedName>
</protein>
<keyword evidence="1" id="KW-0675">Receptor</keyword>
<name>A0A8J5MT01_HOMAM</name>
<proteinExistence type="predicted"/>
<dbReference type="AlphaFoldDB" id="A0A8J5MT01"/>
<sequence length="143" mass="15899">MATVTYSDYSVFLLMDGSTSPSTVYSLRELSSQTTIVVISDESAFFAAFAEWSFKSRLLVWSVRLLAVTRLSLPELHHLHGTFSKMNAMLAIVNDISANIRCSIYVHLPYSPPGTQALKVASWTPLRGLTLTTHLPLFPDKFS</sequence>